<name>A0A3P7R412_CYLGO</name>
<dbReference type="AlphaFoldDB" id="A0A3P7R412"/>
<sequence>MPFMFPLRDRVRIIYLYNKVLLQRLKHRKEARARIRFMVDKWKINEETDEGYA</sequence>
<dbReference type="OrthoDB" id="5985669at2759"/>
<evidence type="ECO:0000313" key="2">
    <source>
        <dbReference type="Proteomes" id="UP000271889"/>
    </source>
</evidence>
<dbReference type="Proteomes" id="UP000271889">
    <property type="component" value="Unassembled WGS sequence"/>
</dbReference>
<reference evidence="1 2" key="1">
    <citation type="submission" date="2018-11" db="EMBL/GenBank/DDBJ databases">
        <authorList>
            <consortium name="Pathogen Informatics"/>
        </authorList>
    </citation>
    <scope>NUCLEOTIDE SEQUENCE [LARGE SCALE GENOMIC DNA]</scope>
</reference>
<protein>
    <submittedName>
        <fullName evidence="1">Uncharacterized protein</fullName>
    </submittedName>
</protein>
<gene>
    <name evidence="1" type="ORF">CGOC_LOCUS13792</name>
</gene>
<proteinExistence type="predicted"/>
<evidence type="ECO:0000313" key="1">
    <source>
        <dbReference type="EMBL" id="VDN38702.1"/>
    </source>
</evidence>
<keyword evidence="2" id="KW-1185">Reference proteome</keyword>
<accession>A0A3P7R412</accession>
<organism evidence="1 2">
    <name type="scientific">Cylicostephanus goldi</name>
    <name type="common">Nematode worm</name>
    <dbReference type="NCBI Taxonomy" id="71465"/>
    <lineage>
        <taxon>Eukaryota</taxon>
        <taxon>Metazoa</taxon>
        <taxon>Ecdysozoa</taxon>
        <taxon>Nematoda</taxon>
        <taxon>Chromadorea</taxon>
        <taxon>Rhabditida</taxon>
        <taxon>Rhabditina</taxon>
        <taxon>Rhabditomorpha</taxon>
        <taxon>Strongyloidea</taxon>
        <taxon>Strongylidae</taxon>
        <taxon>Cylicostephanus</taxon>
    </lineage>
</organism>
<dbReference type="EMBL" id="UYRV01135254">
    <property type="protein sequence ID" value="VDN38702.1"/>
    <property type="molecule type" value="Genomic_DNA"/>
</dbReference>